<keyword evidence="3" id="KW-1185">Reference proteome</keyword>
<protein>
    <submittedName>
        <fullName evidence="2">Uncharacterized protein</fullName>
    </submittedName>
</protein>
<dbReference type="STRING" id="870908.SAMN04488044_2303"/>
<gene>
    <name evidence="2" type="ORF">SAMN04488044_2303</name>
</gene>
<reference evidence="3" key="1">
    <citation type="submission" date="2016-11" db="EMBL/GenBank/DDBJ databases">
        <authorList>
            <person name="Varghese N."/>
            <person name="Submissions S."/>
        </authorList>
    </citation>
    <scope>NUCLEOTIDE SEQUENCE [LARGE SCALE GENOMIC DNA]</scope>
    <source>
        <strain evidence="3">DSM 28223</strain>
    </source>
</reference>
<name>A0A1M5RUW0_9RHOB</name>
<evidence type="ECO:0000313" key="2">
    <source>
        <dbReference type="EMBL" id="SHH29941.1"/>
    </source>
</evidence>
<keyword evidence="1" id="KW-0175">Coiled coil</keyword>
<dbReference type="Proteomes" id="UP000184211">
    <property type="component" value="Unassembled WGS sequence"/>
</dbReference>
<evidence type="ECO:0000256" key="1">
    <source>
        <dbReference type="SAM" id="Coils"/>
    </source>
</evidence>
<organism evidence="2 3">
    <name type="scientific">Cognatishimia maritima</name>
    <dbReference type="NCBI Taxonomy" id="870908"/>
    <lineage>
        <taxon>Bacteria</taxon>
        <taxon>Pseudomonadati</taxon>
        <taxon>Pseudomonadota</taxon>
        <taxon>Alphaproteobacteria</taxon>
        <taxon>Rhodobacterales</taxon>
        <taxon>Paracoccaceae</taxon>
        <taxon>Cognatishimia</taxon>
    </lineage>
</organism>
<feature type="coiled-coil region" evidence="1">
    <location>
        <begin position="36"/>
        <end position="70"/>
    </location>
</feature>
<dbReference type="OrthoDB" id="7865932at2"/>
<accession>A0A1M5RUW0</accession>
<proteinExistence type="predicted"/>
<dbReference type="EMBL" id="FQWM01000004">
    <property type="protein sequence ID" value="SHH29941.1"/>
    <property type="molecule type" value="Genomic_DNA"/>
</dbReference>
<dbReference type="RefSeq" id="WP_072793178.1">
    <property type="nucleotide sequence ID" value="NZ_FQWM01000004.1"/>
</dbReference>
<evidence type="ECO:0000313" key="3">
    <source>
        <dbReference type="Proteomes" id="UP000184211"/>
    </source>
</evidence>
<dbReference type="AlphaFoldDB" id="A0A1M5RUW0"/>
<sequence>MDIMSGLSAASTAIGIAKDLREIDRSVDEASYKLKIAELVSLLADAKLSLSEAKQQVASLEEEILNLTSGHLCPMCRSARLKLVKTEEFERYPIAQLGVENWFYECEAENCEFEKREIHDPHGVIPKQAAKR</sequence>